<organism evidence="2 3">
    <name type="scientific">Trinickia caryophylli</name>
    <name type="common">Paraburkholderia caryophylli</name>
    <dbReference type="NCBI Taxonomy" id="28094"/>
    <lineage>
        <taxon>Bacteria</taxon>
        <taxon>Pseudomonadati</taxon>
        <taxon>Pseudomonadota</taxon>
        <taxon>Betaproteobacteria</taxon>
        <taxon>Burkholderiales</taxon>
        <taxon>Burkholderiaceae</taxon>
        <taxon>Trinickia</taxon>
    </lineage>
</organism>
<dbReference type="CDD" id="cd20707">
    <property type="entry name" value="MIX_III"/>
    <property type="match status" value="1"/>
</dbReference>
<dbReference type="NCBIfam" id="NF041559">
    <property type="entry name" value="BTH_I2691_fam"/>
    <property type="match status" value="1"/>
</dbReference>
<dbReference type="InterPro" id="IPR048126">
    <property type="entry name" value="Toxin_VasX"/>
</dbReference>
<evidence type="ECO:0000259" key="1">
    <source>
        <dbReference type="Pfam" id="PF20249"/>
    </source>
</evidence>
<sequence>MPKNHQKCVNCEKTGLPILPVRYSALPKNVKAAMPGGMGGARVTDVALDAHHYGLRTLREGWVFLFYEIGPRGNRYWEAYKVTADGRLWKQTLPLPRVPITDPACAQSAITVPMDLIAIERPEKCTGRVFVAFSEHAWHREVFDRYASDDALREARMQFIEPSKWIASGTDASGHAIVATAQAIDEVIEYMPGFDPKLLSLPDDKQSFSDEKGGYKSGWLTREVTRYPAYIRQASPASASQALVRLMERIGAKEVDSENGDAHHPPMMLALWDSIGTVHELNGFRGDPVAWLDRYVTKERTLQVGALHDIDTAHAIVQSNTNQALSNQEAMARQAQSMTALGRPGAQSALAGQRARALAGADPARAAQINAYYDDMNWMAANDIPGSYQNRLVQMGQMSSAGSARSGVPYIGAYRDQIMSEARAYAQAKPGAHDRNLTTMTRYNWSKYEARLKPQDIEKFRGNYKALQSAVFDLQEARSADVGKWLQAKLFLDTLEDYQSSDLLDAVAFEVVITDALAGIGSTPKGKAILDALVTQWDPAQPASLIWRVIAMNQKDARKELGQLLKTAQAKKDVPLESGQGQASVGHSPGVDAVISAAGMIGKLNGYYKYLSKLALESDVKKISPLGGLLKRLEIDTFGMTVGDAIFSKFRVNQMGDFVGEKIIQSVFLQRAGVSYSDAMMLVRKQAELEKLSRVQTVERLLTARSILQTGSPTDVPKPTQALYDVWGGMKSTDDGVKALRSSRIAVVAALMETVNFYKIMTAAKDRDTEIKLAQSGASMLSSLITITMTPFYGALKGSYRTQGWKLVGGGLSSFGTFISAWMDGEKSRDGFEKGQYDIFLLYFAKAGIEVGIGGAILIDAACTSSKLLKKVAGRYGVNVVVAAVETIPGRVIASTIMRTVGMLIGWEATVGLVVLQIMAEWITPNELESWCSRCAFGTGRETQFRIADHDVARYEDPSLQEKDFIDAMTKLS</sequence>
<dbReference type="EMBL" id="FXAH01000007">
    <property type="protein sequence ID" value="SMF45527.1"/>
    <property type="molecule type" value="Genomic_DNA"/>
</dbReference>
<evidence type="ECO:0000313" key="3">
    <source>
        <dbReference type="Proteomes" id="UP000192911"/>
    </source>
</evidence>
<gene>
    <name evidence="2" type="ORF">SAMN06295900_107127</name>
</gene>
<dbReference type="Proteomes" id="UP000192911">
    <property type="component" value="Unassembled WGS sequence"/>
</dbReference>
<dbReference type="RefSeq" id="WP_085228251.1">
    <property type="nucleotide sequence ID" value="NZ_BSQD01000011.1"/>
</dbReference>
<protein>
    <recommendedName>
        <fullName evidence="1">Toxin VasX N-terminal region domain-containing protein</fullName>
    </recommendedName>
</protein>
<proteinExistence type="predicted"/>
<dbReference type="GeneID" id="95549646"/>
<dbReference type="InterPro" id="IPR046864">
    <property type="entry name" value="VasX_N"/>
</dbReference>
<dbReference type="AlphaFoldDB" id="A0A1X7F433"/>
<evidence type="ECO:0000313" key="2">
    <source>
        <dbReference type="EMBL" id="SMF45527.1"/>
    </source>
</evidence>
<keyword evidence="3" id="KW-1185">Reference proteome</keyword>
<name>A0A1X7F433_TRICW</name>
<feature type="domain" description="Toxin VasX N-terminal region" evidence="1">
    <location>
        <begin position="8"/>
        <end position="166"/>
    </location>
</feature>
<accession>A0A1X7F433</accession>
<dbReference type="STRING" id="28094.SAMN06295900_107127"/>
<dbReference type="Pfam" id="PF20249">
    <property type="entry name" value="VasX_N"/>
    <property type="match status" value="1"/>
</dbReference>
<reference evidence="3" key="1">
    <citation type="submission" date="2017-04" db="EMBL/GenBank/DDBJ databases">
        <authorList>
            <person name="Varghese N."/>
            <person name="Submissions S."/>
        </authorList>
    </citation>
    <scope>NUCLEOTIDE SEQUENCE [LARGE SCALE GENOMIC DNA]</scope>
    <source>
        <strain evidence="3">Ballard 720</strain>
    </source>
</reference>
<dbReference type="OrthoDB" id="8664525at2"/>